<dbReference type="InterPro" id="IPR036164">
    <property type="entry name" value="bL21-like_sf"/>
</dbReference>
<organism evidence="6 7">
    <name type="scientific">Candidatus Fokinia solitaria</name>
    <dbReference type="NCBI Taxonomy" id="1802984"/>
    <lineage>
        <taxon>Bacteria</taxon>
        <taxon>Pseudomonadati</taxon>
        <taxon>Pseudomonadota</taxon>
        <taxon>Alphaproteobacteria</taxon>
        <taxon>Rickettsiales</taxon>
        <taxon>Candidatus Midichloriaceae</taxon>
        <taxon>Candidatus Fokinia</taxon>
    </lineage>
</organism>
<evidence type="ECO:0000256" key="5">
    <source>
        <dbReference type="RuleBase" id="RU000562"/>
    </source>
</evidence>
<dbReference type="InterPro" id="IPR028909">
    <property type="entry name" value="bL21-like"/>
</dbReference>
<dbReference type="GO" id="GO:0019843">
    <property type="term" value="F:rRNA binding"/>
    <property type="evidence" value="ECO:0007669"/>
    <property type="project" value="UniProtKB-UniRule"/>
</dbReference>
<dbReference type="RefSeq" id="WP_108672884.1">
    <property type="nucleotide sequence ID" value="NZ_CP025989.1"/>
</dbReference>
<dbReference type="InterPro" id="IPR001787">
    <property type="entry name" value="Ribosomal_bL21"/>
</dbReference>
<dbReference type="Proteomes" id="UP000244519">
    <property type="component" value="Chromosome"/>
</dbReference>
<sequence>MFAVISEGAKQYLVSLGSVIKIERVNQNVGEKFECSNVIICSDGNESSMRKGKVVCEVTEHAKDDKILIFKKRRRHTYRRLRGHRQCVSFVKVVDIVLH</sequence>
<dbReference type="GO" id="GO:1990904">
    <property type="term" value="C:ribonucleoprotein complex"/>
    <property type="evidence" value="ECO:0007669"/>
    <property type="project" value="UniProtKB-KW"/>
</dbReference>
<keyword evidence="2 4" id="KW-0689">Ribosomal protein</keyword>
<dbReference type="OrthoDB" id="9813334at2"/>
<dbReference type="NCBIfam" id="TIGR00061">
    <property type="entry name" value="L21"/>
    <property type="match status" value="1"/>
</dbReference>
<dbReference type="EMBL" id="CP025989">
    <property type="protein sequence ID" value="AWD32834.1"/>
    <property type="molecule type" value="Genomic_DNA"/>
</dbReference>
<comment type="similarity">
    <text evidence="1 4 5">Belongs to the bacterial ribosomal protein bL21 family.</text>
</comment>
<evidence type="ECO:0000313" key="6">
    <source>
        <dbReference type="EMBL" id="AWD32834.1"/>
    </source>
</evidence>
<evidence type="ECO:0000313" key="7">
    <source>
        <dbReference type="Proteomes" id="UP000244519"/>
    </source>
</evidence>
<reference evidence="6 7" key="1">
    <citation type="journal article" date="2018" name="Genome Biol. Evol.">
        <title>The Genome Sequence of "Candidatus Fokinia solitaria": Insights on Reductive Evolution in Rickettsiales.</title>
        <authorList>
            <person name="Floriano A.M."/>
            <person name="Castelli M."/>
            <person name="Krenek S."/>
            <person name="Berendonk T.U."/>
            <person name="Bazzocchi C."/>
            <person name="Petroni G."/>
            <person name="Sassera D."/>
        </authorList>
    </citation>
    <scope>NUCLEOTIDE SEQUENCE [LARGE SCALE GENOMIC DNA]</scope>
    <source>
        <strain evidence="6">Rio ETE_ALG 3VII</strain>
    </source>
</reference>
<keyword evidence="7" id="KW-1185">Reference proteome</keyword>
<comment type="function">
    <text evidence="4 5">This protein binds to 23S rRNA in the presence of protein L20.</text>
</comment>
<keyword evidence="3 4" id="KW-0687">Ribonucleoprotein</keyword>
<evidence type="ECO:0000256" key="3">
    <source>
        <dbReference type="ARBA" id="ARBA00023274"/>
    </source>
</evidence>
<dbReference type="KEGG" id="fso:Fsol_00018"/>
<evidence type="ECO:0000256" key="1">
    <source>
        <dbReference type="ARBA" id="ARBA00008563"/>
    </source>
</evidence>
<gene>
    <name evidence="4" type="primary">rplU</name>
    <name evidence="6" type="ORF">Fsol_00018</name>
</gene>
<dbReference type="Pfam" id="PF00829">
    <property type="entry name" value="Ribosomal_L21p"/>
    <property type="match status" value="1"/>
</dbReference>
<protein>
    <recommendedName>
        <fullName evidence="4">Large ribosomal subunit protein bL21</fullName>
    </recommendedName>
</protein>
<comment type="subunit">
    <text evidence="4">Part of the 50S ribosomal subunit. Contacts protein L20.</text>
</comment>
<name>A0A2U8BR73_9RICK</name>
<accession>A0A2U8BR73</accession>
<evidence type="ECO:0000256" key="4">
    <source>
        <dbReference type="HAMAP-Rule" id="MF_01363"/>
    </source>
</evidence>
<dbReference type="HAMAP" id="MF_01363">
    <property type="entry name" value="Ribosomal_bL21"/>
    <property type="match status" value="1"/>
</dbReference>
<dbReference type="GO" id="GO:0003735">
    <property type="term" value="F:structural constituent of ribosome"/>
    <property type="evidence" value="ECO:0007669"/>
    <property type="project" value="InterPro"/>
</dbReference>
<dbReference type="GO" id="GO:0005840">
    <property type="term" value="C:ribosome"/>
    <property type="evidence" value="ECO:0007669"/>
    <property type="project" value="UniProtKB-KW"/>
</dbReference>
<dbReference type="SUPFAM" id="SSF141091">
    <property type="entry name" value="L21p-like"/>
    <property type="match status" value="1"/>
</dbReference>
<keyword evidence="4 5" id="KW-0694">RNA-binding</keyword>
<dbReference type="PANTHER" id="PTHR21349">
    <property type="entry name" value="50S RIBOSOMAL PROTEIN L21"/>
    <property type="match status" value="1"/>
</dbReference>
<dbReference type="GO" id="GO:0005737">
    <property type="term" value="C:cytoplasm"/>
    <property type="evidence" value="ECO:0007669"/>
    <property type="project" value="UniProtKB-ARBA"/>
</dbReference>
<proteinExistence type="inferred from homology"/>
<dbReference type="PANTHER" id="PTHR21349:SF0">
    <property type="entry name" value="LARGE RIBOSOMAL SUBUNIT PROTEIN BL21M"/>
    <property type="match status" value="1"/>
</dbReference>
<dbReference type="GO" id="GO:0006412">
    <property type="term" value="P:translation"/>
    <property type="evidence" value="ECO:0007669"/>
    <property type="project" value="UniProtKB-UniRule"/>
</dbReference>
<keyword evidence="4 5" id="KW-0699">rRNA-binding</keyword>
<dbReference type="AlphaFoldDB" id="A0A2U8BR73"/>
<evidence type="ECO:0000256" key="2">
    <source>
        <dbReference type="ARBA" id="ARBA00022980"/>
    </source>
</evidence>